<gene>
    <name evidence="1" type="ORF">CEG14_07610</name>
</gene>
<protein>
    <submittedName>
        <fullName evidence="1">GNAT family N-acetyltransferase</fullName>
    </submittedName>
</protein>
<name>A0A261SQU7_9BORD</name>
<dbReference type="AlphaFoldDB" id="A0A261SQU7"/>
<dbReference type="PANTHER" id="PTHR47017:SF1">
    <property type="entry name" value="ACYL-COA"/>
    <property type="match status" value="1"/>
</dbReference>
<keyword evidence="1" id="KW-0808">Transferase</keyword>
<dbReference type="OrthoDB" id="9776898at2"/>
<organism evidence="1 2">
    <name type="scientific">Bordetella genomosp. 1</name>
    <dbReference type="NCBI Taxonomy" id="1395607"/>
    <lineage>
        <taxon>Bacteria</taxon>
        <taxon>Pseudomonadati</taxon>
        <taxon>Pseudomonadota</taxon>
        <taxon>Betaproteobacteria</taxon>
        <taxon>Burkholderiales</taxon>
        <taxon>Alcaligenaceae</taxon>
        <taxon>Bordetella</taxon>
    </lineage>
</organism>
<sequence>MDTAYRLAVESSLAGIDPAEWDALAGGQPCLSHAYLHALHETGCATPQTGWTPYYLVLRAGEALAGAVPLYLKAHSRGEYVFDYAWADAYHRHGLRYYPKLLAAVPFTPVPGRRLLARDAAVRDALAEALVGLARELKVSSLHVLFPDAADRDALARAGCLVREGVQFHWRNAGYADMAAFLAAFNHDKRKKLLQDRKRVAAAGVTFRHVEGPALCDADLDFFYACYCQTYLEHGNPPYLTRAFFDRLRAHQPGSLVLVLAERDGEPVAAALNLRGGQVLYGRYWGSRVFVSGLHFETCYMQAIEYCIRHGLDTFEGGAQGEHKMARGLMPVATCSAHWIADPRFEAAIDEFLGDETRAVDAYRGELEAHTPFRRGGP</sequence>
<dbReference type="Gene3D" id="3.40.630.30">
    <property type="match status" value="1"/>
</dbReference>
<reference evidence="1 2" key="1">
    <citation type="submission" date="2017-05" db="EMBL/GenBank/DDBJ databases">
        <title>Complete and WGS of Bordetella genogroups.</title>
        <authorList>
            <person name="Spilker T."/>
            <person name="LiPuma J."/>
        </authorList>
    </citation>
    <scope>NUCLEOTIDE SEQUENCE [LARGE SCALE GENOMIC DNA]</scope>
    <source>
        <strain evidence="1 2">AU17610</strain>
    </source>
</reference>
<evidence type="ECO:0000313" key="2">
    <source>
        <dbReference type="Proteomes" id="UP000217005"/>
    </source>
</evidence>
<dbReference type="Proteomes" id="UP000217005">
    <property type="component" value="Unassembled WGS sequence"/>
</dbReference>
<dbReference type="GO" id="GO:0016740">
    <property type="term" value="F:transferase activity"/>
    <property type="evidence" value="ECO:0007669"/>
    <property type="project" value="UniProtKB-KW"/>
</dbReference>
<evidence type="ECO:0000313" key="1">
    <source>
        <dbReference type="EMBL" id="OZI39377.1"/>
    </source>
</evidence>
<dbReference type="SUPFAM" id="SSF55729">
    <property type="entry name" value="Acyl-CoA N-acyltransferases (Nat)"/>
    <property type="match status" value="1"/>
</dbReference>
<dbReference type="InterPro" id="IPR016181">
    <property type="entry name" value="Acyl_CoA_acyltransferase"/>
</dbReference>
<comment type="caution">
    <text evidence="1">The sequence shown here is derived from an EMBL/GenBank/DDBJ whole genome shotgun (WGS) entry which is preliminary data.</text>
</comment>
<dbReference type="PANTHER" id="PTHR47017">
    <property type="entry name" value="ACYL-COA"/>
    <property type="match status" value="1"/>
</dbReference>
<proteinExistence type="predicted"/>
<dbReference type="Pfam" id="PF04339">
    <property type="entry name" value="FemAB_like"/>
    <property type="match status" value="1"/>
</dbReference>
<dbReference type="RefSeq" id="WP_094825746.1">
    <property type="nucleotide sequence ID" value="NZ_NEVL01000002.1"/>
</dbReference>
<accession>A0A261SQU7</accession>
<dbReference type="EMBL" id="NEVL01000002">
    <property type="protein sequence ID" value="OZI39377.1"/>
    <property type="molecule type" value="Genomic_DNA"/>
</dbReference>
<dbReference type="InterPro" id="IPR007434">
    <property type="entry name" value="FemAB-like"/>
</dbReference>